<comment type="caution">
    <text evidence="1">The sequence shown here is derived from an EMBL/GenBank/DDBJ whole genome shotgun (WGS) entry which is preliminary data.</text>
</comment>
<proteinExistence type="predicted"/>
<evidence type="ECO:0000313" key="1">
    <source>
        <dbReference type="EMBL" id="TMW99828.1"/>
    </source>
</evidence>
<protein>
    <submittedName>
        <fullName evidence="1">Uncharacterized protein</fullName>
    </submittedName>
</protein>
<name>A0A6N2C0N7_SOLCI</name>
<dbReference type="AlphaFoldDB" id="A0A6N2C0N7"/>
<accession>A0A6N2C0N7</accession>
<sequence length="171" mass="19114">MELLLSKIPANLPLLVLSHMIRICMNDNTVHGLGYGFLLGDIFEYFQVPVEEWQEQTVKDVLGEVDHDIIYTNSRGANAPVQELRASLTEKKKKIVSLQASHSAEINRMHTDYGIQHASLVEETSRIKQKLSQTQAALDAERSSNSDHLKHIFYLVSKGSPSSSLTMPPSV</sequence>
<dbReference type="EMBL" id="RXGB01001214">
    <property type="protein sequence ID" value="TMW99828.1"/>
    <property type="molecule type" value="Genomic_DNA"/>
</dbReference>
<gene>
    <name evidence="1" type="ORF">EJD97_001897</name>
</gene>
<reference evidence="1" key="1">
    <citation type="submission" date="2019-05" db="EMBL/GenBank/DDBJ databases">
        <title>The de novo reference genome and transcriptome assemblies of the wild tomato species Solanum chilense.</title>
        <authorList>
            <person name="Stam R."/>
            <person name="Nosenko T."/>
            <person name="Hoerger A.C."/>
            <person name="Stephan W."/>
            <person name="Seidel M.A."/>
            <person name="Kuhn J.M.M."/>
            <person name="Haberer G."/>
            <person name="Tellier A."/>
        </authorList>
    </citation>
    <scope>NUCLEOTIDE SEQUENCE</scope>
    <source>
        <tissue evidence="1">Mature leaves</tissue>
    </source>
</reference>
<organism evidence="1">
    <name type="scientific">Solanum chilense</name>
    <name type="common">Tomato</name>
    <name type="synonym">Lycopersicon chilense</name>
    <dbReference type="NCBI Taxonomy" id="4083"/>
    <lineage>
        <taxon>Eukaryota</taxon>
        <taxon>Viridiplantae</taxon>
        <taxon>Streptophyta</taxon>
        <taxon>Embryophyta</taxon>
        <taxon>Tracheophyta</taxon>
        <taxon>Spermatophyta</taxon>
        <taxon>Magnoliopsida</taxon>
        <taxon>eudicotyledons</taxon>
        <taxon>Gunneridae</taxon>
        <taxon>Pentapetalae</taxon>
        <taxon>asterids</taxon>
        <taxon>lamiids</taxon>
        <taxon>Solanales</taxon>
        <taxon>Solanaceae</taxon>
        <taxon>Solanoideae</taxon>
        <taxon>Solaneae</taxon>
        <taxon>Solanum</taxon>
        <taxon>Solanum subgen. Lycopersicon</taxon>
    </lineage>
</organism>